<comment type="pathway">
    <text evidence="3">Lipid metabolism; fatty acid beta-oxidation.</text>
</comment>
<proteinExistence type="inferred from homology"/>
<protein>
    <recommendedName>
        <fullName evidence="5">Delta(3)-Delta(2)-enoyl-CoA isomerase</fullName>
        <ecNumber evidence="5">5.3.3.8</ecNumber>
    </recommendedName>
</protein>
<reference evidence="7 9" key="1">
    <citation type="journal article" date="2017" name="Nature">
        <title>The sunflower genome provides insights into oil metabolism, flowering and Asterid evolution.</title>
        <authorList>
            <person name="Badouin H."/>
            <person name="Gouzy J."/>
            <person name="Grassa C.J."/>
            <person name="Murat F."/>
            <person name="Staton S.E."/>
            <person name="Cottret L."/>
            <person name="Lelandais-Briere C."/>
            <person name="Owens G.L."/>
            <person name="Carrere S."/>
            <person name="Mayjonade B."/>
            <person name="Legrand L."/>
            <person name="Gill N."/>
            <person name="Kane N.C."/>
            <person name="Bowers J.E."/>
            <person name="Hubner S."/>
            <person name="Bellec A."/>
            <person name="Berard A."/>
            <person name="Berges H."/>
            <person name="Blanchet N."/>
            <person name="Boniface M.C."/>
            <person name="Brunel D."/>
            <person name="Catrice O."/>
            <person name="Chaidir N."/>
            <person name="Claudel C."/>
            <person name="Donnadieu C."/>
            <person name="Faraut T."/>
            <person name="Fievet G."/>
            <person name="Helmstetter N."/>
            <person name="King M."/>
            <person name="Knapp S.J."/>
            <person name="Lai Z."/>
            <person name="Le Paslier M.C."/>
            <person name="Lippi Y."/>
            <person name="Lorenzon L."/>
            <person name="Mandel J.R."/>
            <person name="Marage G."/>
            <person name="Marchand G."/>
            <person name="Marquand E."/>
            <person name="Bret-Mestries E."/>
            <person name="Morien E."/>
            <person name="Nambeesan S."/>
            <person name="Nguyen T."/>
            <person name="Pegot-Espagnet P."/>
            <person name="Pouilly N."/>
            <person name="Raftis F."/>
            <person name="Sallet E."/>
            <person name="Schiex T."/>
            <person name="Thomas J."/>
            <person name="Vandecasteele C."/>
            <person name="Vares D."/>
            <person name="Vear F."/>
            <person name="Vautrin S."/>
            <person name="Crespi M."/>
            <person name="Mangin B."/>
            <person name="Burke J.M."/>
            <person name="Salse J."/>
            <person name="Munos S."/>
            <person name="Vincourt P."/>
            <person name="Rieseberg L.H."/>
            <person name="Langlade N.B."/>
        </authorList>
    </citation>
    <scope>NUCLEOTIDE SEQUENCE [LARGE SCALE GENOMIC DNA]</scope>
    <source>
        <strain evidence="9">cv. SF193</strain>
        <tissue evidence="7">Leaves</tissue>
    </source>
</reference>
<dbReference type="Proteomes" id="UP000215914">
    <property type="component" value="Chromosome 4"/>
</dbReference>
<evidence type="ECO:0000256" key="3">
    <source>
        <dbReference type="ARBA" id="ARBA00005005"/>
    </source>
</evidence>
<comment type="similarity">
    <text evidence="4">Belongs to the enoyl-CoA hydratase/isomerase family.</text>
</comment>
<comment type="catalytic activity">
    <reaction evidence="1">
        <text>a (3Z)-enoyl-CoA = a 4-saturated (2E)-enoyl-CoA</text>
        <dbReference type="Rhea" id="RHEA:45900"/>
        <dbReference type="ChEBI" id="CHEBI:85097"/>
        <dbReference type="ChEBI" id="CHEBI:85489"/>
        <dbReference type="EC" id="5.3.3.8"/>
    </reaction>
</comment>
<evidence type="ECO:0000256" key="1">
    <source>
        <dbReference type="ARBA" id="ARBA00000452"/>
    </source>
</evidence>
<evidence type="ECO:0000313" key="9">
    <source>
        <dbReference type="Proteomes" id="UP000215914"/>
    </source>
</evidence>
<dbReference type="EMBL" id="CM007893">
    <property type="protein sequence ID" value="OTG29197.1"/>
    <property type="molecule type" value="Genomic_DNA"/>
</dbReference>
<dbReference type="InParanoid" id="A0A251V0Q7"/>
<reference evidence="7" key="3">
    <citation type="submission" date="2020-06" db="EMBL/GenBank/DDBJ databases">
        <title>Helianthus annuus Genome sequencing and assembly Release 2.</title>
        <authorList>
            <person name="Gouzy J."/>
            <person name="Langlade N."/>
            <person name="Munos S."/>
        </authorList>
    </citation>
    <scope>NUCLEOTIDE SEQUENCE</scope>
    <source>
        <tissue evidence="7">Leaves</tissue>
    </source>
</reference>
<dbReference type="EMBL" id="MNCJ02000319">
    <property type="protein sequence ID" value="KAF5811299.1"/>
    <property type="molecule type" value="Genomic_DNA"/>
</dbReference>
<keyword evidence="9" id="KW-1185">Reference proteome</keyword>
<name>A0A251V0Q7_HELAN</name>
<evidence type="ECO:0000256" key="6">
    <source>
        <dbReference type="ARBA" id="ARBA00023098"/>
    </source>
</evidence>
<evidence type="ECO:0000313" key="8">
    <source>
        <dbReference type="EMBL" id="OTG29197.1"/>
    </source>
</evidence>
<evidence type="ECO:0000256" key="5">
    <source>
        <dbReference type="ARBA" id="ARBA00012064"/>
    </source>
</evidence>
<organism evidence="8 9">
    <name type="scientific">Helianthus annuus</name>
    <name type="common">Common sunflower</name>
    <dbReference type="NCBI Taxonomy" id="4232"/>
    <lineage>
        <taxon>Eukaryota</taxon>
        <taxon>Viridiplantae</taxon>
        <taxon>Streptophyta</taxon>
        <taxon>Embryophyta</taxon>
        <taxon>Tracheophyta</taxon>
        <taxon>Spermatophyta</taxon>
        <taxon>Magnoliopsida</taxon>
        <taxon>eudicotyledons</taxon>
        <taxon>Gunneridae</taxon>
        <taxon>Pentapetalae</taxon>
        <taxon>asterids</taxon>
        <taxon>campanulids</taxon>
        <taxon>Asterales</taxon>
        <taxon>Asteraceae</taxon>
        <taxon>Asteroideae</taxon>
        <taxon>Heliantheae alliance</taxon>
        <taxon>Heliantheae</taxon>
        <taxon>Helianthus</taxon>
    </lineage>
</organism>
<dbReference type="InterPro" id="IPR029045">
    <property type="entry name" value="ClpP/crotonase-like_dom_sf"/>
</dbReference>
<evidence type="ECO:0000256" key="4">
    <source>
        <dbReference type="ARBA" id="ARBA00005254"/>
    </source>
</evidence>
<comment type="catalytic activity">
    <reaction evidence="2">
        <text>a (3E)-enoyl-CoA = a 4-saturated (2E)-enoyl-CoA</text>
        <dbReference type="Rhea" id="RHEA:45228"/>
        <dbReference type="ChEBI" id="CHEBI:58521"/>
        <dbReference type="ChEBI" id="CHEBI:85097"/>
        <dbReference type="EC" id="5.3.3.8"/>
    </reaction>
</comment>
<dbReference type="InterPro" id="IPR001753">
    <property type="entry name" value="Enoyl-CoA_hydra/iso"/>
</dbReference>
<keyword evidence="6" id="KW-0443">Lipid metabolism</keyword>
<dbReference type="GO" id="GO:0004165">
    <property type="term" value="F:delta(3)-delta(2)-enoyl-CoA isomerase activity"/>
    <property type="evidence" value="ECO:0000318"/>
    <property type="project" value="GO_Central"/>
</dbReference>
<evidence type="ECO:0000313" key="7">
    <source>
        <dbReference type="EMBL" id="KAF5811299.1"/>
    </source>
</evidence>
<dbReference type="Gramene" id="mRNA:HanXRQr2_Chr04g0179861">
    <property type="protein sequence ID" value="CDS:HanXRQr2_Chr04g0179861.1"/>
    <property type="gene ID" value="HanXRQr2_Chr04g0179861"/>
</dbReference>
<dbReference type="GO" id="GO:0006635">
    <property type="term" value="P:fatty acid beta-oxidation"/>
    <property type="evidence" value="ECO:0000318"/>
    <property type="project" value="GO_Central"/>
</dbReference>
<accession>A0A251V0Q7</accession>
<dbReference type="OrthoDB" id="410701at2759"/>
<dbReference type="FunFam" id="3.90.226.10:FF:000049">
    <property type="entry name" value="Enoyl-CoA delta isomerase 3"/>
    <property type="match status" value="1"/>
</dbReference>
<dbReference type="AlphaFoldDB" id="A0A251V0Q7"/>
<dbReference type="SUPFAM" id="SSF52096">
    <property type="entry name" value="ClpP/crotonase"/>
    <property type="match status" value="1"/>
</dbReference>
<dbReference type="PANTHER" id="PTHR11941:SF75">
    <property type="entry name" value="ENOYL-COA HYDRATASE_ISOMERASE FAMILY PROTEIN"/>
    <property type="match status" value="1"/>
</dbReference>
<evidence type="ECO:0000256" key="2">
    <source>
        <dbReference type="ARBA" id="ARBA00000765"/>
    </source>
</evidence>
<dbReference type="PANTHER" id="PTHR11941">
    <property type="entry name" value="ENOYL-COA HYDRATASE-RELATED"/>
    <property type="match status" value="1"/>
</dbReference>
<sequence length="226" mass="25006">MCSLAKRGNLFLLTLTGDGVDEHRLNSTLISSIRSALSDASFHSTHGSVLLTIAQGKFFCNGFDFNTTHTIFQLNQVYKCLVADFISLPMPTIAVVTGHAIGAGLALALCHDYVYMRRDHGLLSMNEIHKGIMLPDYGVELITKVVRRESLRDVLLRGVKVKADEAVTMGLVDIAYEDRESAVEGGLRMGEELAKMKWNGELYAQMRKALYPELCRVLGLGFKPKL</sequence>
<dbReference type="Pfam" id="PF00378">
    <property type="entry name" value="ECH_1"/>
    <property type="match status" value="1"/>
</dbReference>
<dbReference type="EC" id="5.3.3.8" evidence="5"/>
<reference evidence="8" key="2">
    <citation type="submission" date="2017-02" db="EMBL/GenBank/DDBJ databases">
        <title>Sunflower complete genome.</title>
        <authorList>
            <person name="Langlade N."/>
            <person name="Munos S."/>
        </authorList>
    </citation>
    <scope>NUCLEOTIDE SEQUENCE [LARGE SCALE GENOMIC DNA]</scope>
    <source>
        <tissue evidence="8">Leaves</tissue>
    </source>
</reference>
<dbReference type="STRING" id="4232.A0A251V0Q7"/>
<dbReference type="Gene3D" id="3.90.226.10">
    <property type="entry name" value="2-enoyl-CoA Hydratase, Chain A, domain 1"/>
    <property type="match status" value="1"/>
</dbReference>
<dbReference type="OMA" id="PEETICG"/>
<dbReference type="CDD" id="cd06558">
    <property type="entry name" value="crotonase-like"/>
    <property type="match status" value="1"/>
</dbReference>
<gene>
    <name evidence="8" type="ORF">HannXRQ_Chr04g0119581</name>
    <name evidence="7" type="ORF">HanXRQr2_Chr04g0179861</name>
</gene>